<dbReference type="InterPro" id="IPR004613">
    <property type="entry name" value="RNase_J"/>
</dbReference>
<dbReference type="GO" id="GO:0003723">
    <property type="term" value="F:RNA binding"/>
    <property type="evidence" value="ECO:0007669"/>
    <property type="project" value="UniProtKB-KW"/>
</dbReference>
<dbReference type="Pfam" id="PF00753">
    <property type="entry name" value="Lactamase_B"/>
    <property type="match status" value="1"/>
</dbReference>
<keyword evidence="10" id="KW-1185">Reference proteome</keyword>
<dbReference type="PANTHER" id="PTHR43694">
    <property type="entry name" value="RIBONUCLEASE J"/>
    <property type="match status" value="1"/>
</dbReference>
<dbReference type="GO" id="GO:0004527">
    <property type="term" value="F:exonuclease activity"/>
    <property type="evidence" value="ECO:0007669"/>
    <property type="project" value="UniProtKB-KW"/>
</dbReference>
<evidence type="ECO:0000313" key="9">
    <source>
        <dbReference type="EMBL" id="AFX98779.1"/>
    </source>
</evidence>
<dbReference type="CDD" id="cd07714">
    <property type="entry name" value="RNaseJ_MBL-fold"/>
    <property type="match status" value="1"/>
</dbReference>
<evidence type="ECO:0000259" key="8">
    <source>
        <dbReference type="SMART" id="SM00849"/>
    </source>
</evidence>
<evidence type="ECO:0000313" key="10">
    <source>
        <dbReference type="Proteomes" id="UP000010077"/>
    </source>
</evidence>
<reference evidence="9 10" key="1">
    <citation type="journal article" date="2012" name="Proc. Natl. Acad. Sci. U.S.A.">
        <title>Genome streamlining and chemical defense in a coral reef symbiosis.</title>
        <authorList>
            <person name="Kwan J.C."/>
            <person name="Donia M.S."/>
            <person name="Han A.W."/>
            <person name="Hirose E."/>
            <person name="Haygood M.G."/>
            <person name="Schmidt E.W."/>
        </authorList>
    </citation>
    <scope>NUCLEOTIDE SEQUENCE [LARGE SCALE GENOMIC DNA]</scope>
    <source>
        <strain evidence="9 10">L2</strain>
    </source>
</reference>
<dbReference type="InterPro" id="IPR011108">
    <property type="entry name" value="RMMBL"/>
</dbReference>
<keyword evidence="7" id="KW-0694">RNA-binding</keyword>
<dbReference type="Gene3D" id="3.60.15.10">
    <property type="entry name" value="Ribonuclease Z/Hydroxyacylglutathione hydrolase-like"/>
    <property type="match status" value="1"/>
</dbReference>
<evidence type="ECO:0000256" key="1">
    <source>
        <dbReference type="ARBA" id="ARBA00022490"/>
    </source>
</evidence>
<evidence type="ECO:0000256" key="4">
    <source>
        <dbReference type="ARBA" id="ARBA00022801"/>
    </source>
</evidence>
<accession>K7YQE0</accession>
<name>K7YQE0_9PROT</name>
<keyword evidence="5" id="KW-0862">Zinc</keyword>
<evidence type="ECO:0000256" key="6">
    <source>
        <dbReference type="ARBA" id="ARBA00022839"/>
    </source>
</evidence>
<keyword evidence="1" id="KW-0963">Cytoplasm</keyword>
<dbReference type="InterPro" id="IPR001279">
    <property type="entry name" value="Metallo-B-lactamas"/>
</dbReference>
<dbReference type="NCBIfam" id="TIGR00649">
    <property type="entry name" value="MG423"/>
    <property type="match status" value="1"/>
</dbReference>
<dbReference type="AlphaFoldDB" id="K7YQE0"/>
<dbReference type="OrthoDB" id="9770211at2"/>
<evidence type="ECO:0000256" key="5">
    <source>
        <dbReference type="ARBA" id="ARBA00022833"/>
    </source>
</evidence>
<protein>
    <submittedName>
        <fullName evidence="9">Metallo-beta-lactamase superfamily protein</fullName>
    </submittedName>
</protein>
<dbReference type="Pfam" id="PF22505">
    <property type="entry name" value="RNase_J_b_CASP"/>
    <property type="match status" value="1"/>
</dbReference>
<dbReference type="HOGENOM" id="CLU_008727_3_3_5"/>
<evidence type="ECO:0000256" key="3">
    <source>
        <dbReference type="ARBA" id="ARBA00022723"/>
    </source>
</evidence>
<dbReference type="SUPFAM" id="SSF56281">
    <property type="entry name" value="Metallo-hydrolase/oxidoreductase"/>
    <property type="match status" value="1"/>
</dbReference>
<evidence type="ECO:0000256" key="2">
    <source>
        <dbReference type="ARBA" id="ARBA00022722"/>
    </source>
</evidence>
<dbReference type="KEGG" id="thal:A1OE_588"/>
<dbReference type="InterPro" id="IPR055132">
    <property type="entry name" value="RNase_J_b_CASP"/>
</dbReference>
<organism evidence="9 10">
    <name type="scientific">Candidatus Endolissoclinum faulkneri L2</name>
    <dbReference type="NCBI Taxonomy" id="1193729"/>
    <lineage>
        <taxon>Bacteria</taxon>
        <taxon>Pseudomonadati</taxon>
        <taxon>Pseudomonadota</taxon>
        <taxon>Alphaproteobacteria</taxon>
        <taxon>Rhodospirillales</taxon>
        <taxon>Rhodospirillaceae</taxon>
        <taxon>Candidatus Endolissoclinum</taxon>
    </lineage>
</organism>
<evidence type="ECO:0000256" key="7">
    <source>
        <dbReference type="ARBA" id="ARBA00022884"/>
    </source>
</evidence>
<dbReference type="Pfam" id="PF17770">
    <property type="entry name" value="RNase_J_C"/>
    <property type="match status" value="1"/>
</dbReference>
<keyword evidence="2" id="KW-0540">Nuclease</keyword>
<dbReference type="eggNOG" id="COG0595">
    <property type="taxonomic scope" value="Bacteria"/>
</dbReference>
<dbReference type="Pfam" id="PF07521">
    <property type="entry name" value="RMMBL"/>
    <property type="match status" value="1"/>
</dbReference>
<dbReference type="EMBL" id="CP003539">
    <property type="protein sequence ID" value="AFX98779.1"/>
    <property type="molecule type" value="Genomic_DNA"/>
</dbReference>
<dbReference type="GO" id="GO:0046872">
    <property type="term" value="F:metal ion binding"/>
    <property type="evidence" value="ECO:0007669"/>
    <property type="project" value="UniProtKB-KW"/>
</dbReference>
<keyword evidence="4" id="KW-0378">Hydrolase</keyword>
<keyword evidence="6" id="KW-0269">Exonuclease</keyword>
<feature type="domain" description="Metallo-beta-lactamase" evidence="8">
    <location>
        <begin position="24"/>
        <end position="208"/>
    </location>
</feature>
<dbReference type="InterPro" id="IPR042173">
    <property type="entry name" value="RNase_J_2"/>
</dbReference>
<keyword evidence="3" id="KW-0479">Metal-binding</keyword>
<dbReference type="SMART" id="SM00849">
    <property type="entry name" value="Lactamase_B"/>
    <property type="match status" value="1"/>
</dbReference>
<dbReference type="PANTHER" id="PTHR43694:SF1">
    <property type="entry name" value="RIBONUCLEASE J"/>
    <property type="match status" value="1"/>
</dbReference>
<dbReference type="Gene3D" id="3.40.50.10710">
    <property type="entry name" value="Metallo-hydrolase/oxidoreductase"/>
    <property type="match status" value="1"/>
</dbReference>
<dbReference type="Gene3D" id="3.10.20.580">
    <property type="match status" value="1"/>
</dbReference>
<dbReference type="InterPro" id="IPR041636">
    <property type="entry name" value="RNase_J_C"/>
</dbReference>
<dbReference type="RefSeq" id="WP_015088277.1">
    <property type="nucleotide sequence ID" value="NC_019566.1"/>
</dbReference>
<gene>
    <name evidence="9" type="ORF">A1OE_588</name>
</gene>
<proteinExistence type="predicted"/>
<sequence length="560" mass="61522">MNLTIDESYENLYFLPLGGSDEIGMNVNLYGYSGKWLIIDLGITFGDDTTPGVNIILPDISFIEPHRNDICGLLLTHGHEDHIGAVPYLWERLGCPIYCTPFTASLVRRKLLDAGILNEVRLIQIDINGITIIGPFEIEIIRITHSIPESNMVILHCRAGTIVHSGDWKFDPNPCVGQPTNFNAISNLGKKGVLALIGDSTNAFIPGNTGSEMDVRKKMKKLFAQYDGKGRIAITCFASNIARLESIAFAAANNNRQCAMVGRSLWQMHDSAKDNGYLQDAPTFIKEEEAGYFPEDKIVLICTGSLGESKAALTRISNGSHPHVSLNAGDVCIFSSSQIPGNERAIARLQNRLSSKGVEVINSDNLPGIHVSGHPAREELIKMYQLLRPKIAIPVHGDARHLREHARLAEKCNVPESLVPSNGSLVRLSSKGHAEIIEWIKGNGVQVVDGSQIINLQSEILNDRRRMLHNGTVNVFLVLDVKGNLKTAPVVSLIGVADRANAQILAINAADAVDGALRKLSNTDRRKNQKVREAARQIVRRIVRNKLNKRPLTNVNVVRI</sequence>
<dbReference type="Proteomes" id="UP000010077">
    <property type="component" value="Chromosome"/>
</dbReference>
<dbReference type="STRING" id="1193729.A1OE_588"/>
<dbReference type="InterPro" id="IPR036866">
    <property type="entry name" value="RibonucZ/Hydroxyglut_hydro"/>
</dbReference>
<dbReference type="PATRIC" id="fig|1193729.4.peg.316"/>